<feature type="transmembrane region" description="Helical" evidence="1">
    <location>
        <begin position="380"/>
        <end position="402"/>
    </location>
</feature>
<keyword evidence="1" id="KW-0812">Transmembrane</keyword>
<feature type="transmembrane region" description="Helical" evidence="1">
    <location>
        <begin position="112"/>
        <end position="136"/>
    </location>
</feature>
<evidence type="ECO:0000256" key="1">
    <source>
        <dbReference type="SAM" id="Phobius"/>
    </source>
</evidence>
<comment type="caution">
    <text evidence="2">The sequence shown here is derived from an EMBL/GenBank/DDBJ whole genome shotgun (WGS) entry which is preliminary data.</text>
</comment>
<protein>
    <recommendedName>
        <fullName evidence="4">Glycosyltransferase RgtA/B/C/D-like domain-containing protein</fullName>
    </recommendedName>
</protein>
<feature type="transmembrane region" description="Helical" evidence="1">
    <location>
        <begin position="326"/>
        <end position="343"/>
    </location>
</feature>
<gene>
    <name evidence="2" type="ORF">B7R54_18090</name>
</gene>
<dbReference type="RefSeq" id="WP_116416280.1">
    <property type="nucleotide sequence ID" value="NZ_NBWZ01000001.1"/>
</dbReference>
<keyword evidence="1" id="KW-1133">Transmembrane helix</keyword>
<dbReference type="AlphaFoldDB" id="A0A3E0VNB1"/>
<keyword evidence="3" id="KW-1185">Reference proteome</keyword>
<evidence type="ECO:0000313" key="2">
    <source>
        <dbReference type="EMBL" id="RFA10903.1"/>
    </source>
</evidence>
<evidence type="ECO:0008006" key="4">
    <source>
        <dbReference type="Google" id="ProtNLM"/>
    </source>
</evidence>
<reference evidence="2 3" key="1">
    <citation type="submission" date="2017-04" db="EMBL/GenBank/DDBJ databases">
        <title>Comparative genome analysis of Subtercola boreus.</title>
        <authorList>
            <person name="Cho Y.-J."/>
            <person name="Cho A."/>
            <person name="Kim O.-S."/>
            <person name="Lee J.-I."/>
        </authorList>
    </citation>
    <scope>NUCLEOTIDE SEQUENCE [LARGE SCALE GENOMIC DNA]</scope>
    <source>
        <strain evidence="2 3">K300</strain>
    </source>
</reference>
<evidence type="ECO:0000313" key="3">
    <source>
        <dbReference type="Proteomes" id="UP000256486"/>
    </source>
</evidence>
<feature type="transmembrane region" description="Helical" evidence="1">
    <location>
        <begin position="355"/>
        <end position="374"/>
    </location>
</feature>
<feature type="transmembrane region" description="Helical" evidence="1">
    <location>
        <begin position="453"/>
        <end position="471"/>
    </location>
</feature>
<keyword evidence="1" id="KW-0472">Membrane</keyword>
<dbReference type="EMBL" id="NBWZ01000001">
    <property type="protein sequence ID" value="RFA10903.1"/>
    <property type="molecule type" value="Genomic_DNA"/>
</dbReference>
<dbReference type="Proteomes" id="UP000256486">
    <property type="component" value="Unassembled WGS sequence"/>
</dbReference>
<feature type="transmembrane region" description="Helical" evidence="1">
    <location>
        <begin position="207"/>
        <end position="230"/>
    </location>
</feature>
<dbReference type="OrthoDB" id="5124248at2"/>
<name>A0A3E0VNB1_9MICO</name>
<sequence length="638" mass="67811">MIWLPRFRAAMIPAGILLLYMVAAFSTLYSWQNAGFTLTGDEPHYLVIARGIIVDHTLEQTVPYREAFEQGLFFGGTIAEPPSPANTHAYLGPHGLFNIHNFGLPLLIAVPYALQGVLGVKVFLVLVGGLALVLMWKISGVFIPSTTVRAVSVGAAGLGMPLLPGANQIFPDITAGVLCLVGLYWLLTVRHSRPVWREVVMGVAVGYLPLLQIKFALPAVILAAALAVAIAQRDAPTRARRWGRAAVIVVPVGVLLGTVFALNLYAFSNLTGPYEPGAFDVGPAALMSFVGLLIDQNQGLLFQNPIAFAGLVGIGLLFAWRRGFAFVWALVFLALIVPNALLANEYGGYSLNGRFQYAGALVFGIATLFALGRLAERRRVLWMIVCTVGVGLSAAFWAVLTFSPTFLEYGGRLLYRQDPLPWLLNYSVFFFPLQNALPALYDEAWASTFWPNYAWAAVVLVLLVFGFAVGVGGFPRRTVGMPVLAGLTVTVLAGALIVAGLTAVTPTPPRHYAASELIVLQGTPVPEGVSASAATGQTAGPVTEGPITLLRQGSYTLSLTYSSSAPTSVVVGSWQPDPAHATAPPERALTGTAGAEVTVSQTVELANIVPATLQLRTIWNGTGQLTVLGATYSLSAGR</sequence>
<feature type="transmembrane region" description="Helical" evidence="1">
    <location>
        <begin position="12"/>
        <end position="31"/>
    </location>
</feature>
<proteinExistence type="predicted"/>
<feature type="transmembrane region" description="Helical" evidence="1">
    <location>
        <begin position="483"/>
        <end position="504"/>
    </location>
</feature>
<feature type="transmembrane region" description="Helical" evidence="1">
    <location>
        <begin position="301"/>
        <end position="320"/>
    </location>
</feature>
<feature type="transmembrane region" description="Helical" evidence="1">
    <location>
        <begin position="242"/>
        <end position="265"/>
    </location>
</feature>
<accession>A0A3E0VNB1</accession>
<feature type="transmembrane region" description="Helical" evidence="1">
    <location>
        <begin position="169"/>
        <end position="187"/>
    </location>
</feature>
<organism evidence="2 3">
    <name type="scientific">Subtercola boreus</name>
    <dbReference type="NCBI Taxonomy" id="120213"/>
    <lineage>
        <taxon>Bacteria</taxon>
        <taxon>Bacillati</taxon>
        <taxon>Actinomycetota</taxon>
        <taxon>Actinomycetes</taxon>
        <taxon>Micrococcales</taxon>
        <taxon>Microbacteriaceae</taxon>
        <taxon>Subtercola</taxon>
    </lineage>
</organism>